<dbReference type="PROSITE" id="PS00018">
    <property type="entry name" value="EF_HAND_1"/>
    <property type="match status" value="1"/>
</dbReference>
<dbReference type="CDD" id="cd00030">
    <property type="entry name" value="C2"/>
    <property type="match status" value="1"/>
</dbReference>
<feature type="compositionally biased region" description="Polar residues" evidence="4">
    <location>
        <begin position="474"/>
        <end position="483"/>
    </location>
</feature>
<dbReference type="Gene3D" id="1.10.238.10">
    <property type="entry name" value="EF-hand"/>
    <property type="match status" value="1"/>
</dbReference>
<dbReference type="PANTHER" id="PTHR10067">
    <property type="entry name" value="PHOSPHATIDYLSERINE DECARBOXYLASE"/>
    <property type="match status" value="1"/>
</dbReference>
<dbReference type="SMART" id="SM00239">
    <property type="entry name" value="C2"/>
    <property type="match status" value="2"/>
</dbReference>
<feature type="region of interest" description="Disordered" evidence="4">
    <location>
        <begin position="453"/>
        <end position="483"/>
    </location>
</feature>
<evidence type="ECO:0000256" key="2">
    <source>
        <dbReference type="ARBA" id="ARBA00022837"/>
    </source>
</evidence>
<evidence type="ECO:0000256" key="3">
    <source>
        <dbReference type="ARBA" id="ARBA00023239"/>
    </source>
</evidence>
<dbReference type="EMBL" id="MU154840">
    <property type="protein sequence ID" value="KAF9487005.1"/>
    <property type="molecule type" value="Genomic_DNA"/>
</dbReference>
<dbReference type="SUPFAM" id="SSF49562">
    <property type="entry name" value="C2 domain (Calcium/lipid-binding domain, CaLB)"/>
    <property type="match status" value="2"/>
</dbReference>
<evidence type="ECO:0000313" key="7">
    <source>
        <dbReference type="Proteomes" id="UP000807025"/>
    </source>
</evidence>
<keyword evidence="3" id="KW-0456">Lyase</keyword>
<dbReference type="CDD" id="cd04039">
    <property type="entry name" value="C2_PSD"/>
    <property type="match status" value="1"/>
</dbReference>
<protein>
    <recommendedName>
        <fullName evidence="5">C2 domain-containing protein</fullName>
    </recommendedName>
</protein>
<dbReference type="InterPro" id="IPR035892">
    <property type="entry name" value="C2_domain_sf"/>
</dbReference>
<sequence>MSSTNKKGAKIRKALKSAARPLARIKGSGRNGFSPLPGEQPVVICRLQVLGCTDVLSKDSNGFSDPFVVVSILNTRHQTPVAKRTVNPVYAAKDATFDYPLYLSLADKLGVVEFIVWDKDLMSKDYLGEVSLPLEDWFVDRANGTDRAFAFDDPGNQPFSINLDSTRANTHATGSVKVKLGFVSPNPAIPVDFQEVFSELVKRSRPSLVSAPPRFRKNKTHGEYYFGASNDIVGIVMLEIHGADDLPRLKNMTRTGWDMDPFVVISFGKKVFRTRVIRHSLNPVWDEKLLFHVRRYETAFKVQLSILDWDKLSSNDHVGDASFDVGDLIEGAPQPDPNTGLYAAIGAEGHPMKEYKLPLATEKDVAWEARHKPVITVKAKYQPYAALRQQFWRQYIGQYDTDDTRAISHLELTSMLDSLGSTLSRSTVNSFFTRHGKDPRSDELTMDETIRCLETELNRPDSEKRRVDEEDSAPDTSISATPI</sequence>
<feature type="domain" description="C2" evidence="5">
    <location>
        <begin position="220"/>
        <end position="338"/>
    </location>
</feature>
<keyword evidence="1" id="KW-0210">Decarboxylase</keyword>
<dbReference type="OrthoDB" id="67700at2759"/>
<organism evidence="6 7">
    <name type="scientific">Pleurotus eryngii</name>
    <name type="common">Boletus of the steppes</name>
    <dbReference type="NCBI Taxonomy" id="5323"/>
    <lineage>
        <taxon>Eukaryota</taxon>
        <taxon>Fungi</taxon>
        <taxon>Dikarya</taxon>
        <taxon>Basidiomycota</taxon>
        <taxon>Agaricomycotina</taxon>
        <taxon>Agaricomycetes</taxon>
        <taxon>Agaricomycetidae</taxon>
        <taxon>Agaricales</taxon>
        <taxon>Pleurotineae</taxon>
        <taxon>Pleurotaceae</taxon>
        <taxon>Pleurotus</taxon>
    </lineage>
</organism>
<dbReference type="GO" id="GO:0008654">
    <property type="term" value="P:phospholipid biosynthetic process"/>
    <property type="evidence" value="ECO:0007669"/>
    <property type="project" value="InterPro"/>
</dbReference>
<dbReference type="InterPro" id="IPR000008">
    <property type="entry name" value="C2_dom"/>
</dbReference>
<gene>
    <name evidence="6" type="ORF">BDN71DRAFT_1425656</name>
</gene>
<dbReference type="InterPro" id="IPR018247">
    <property type="entry name" value="EF_Hand_1_Ca_BS"/>
</dbReference>
<keyword evidence="2" id="KW-0106">Calcium</keyword>
<dbReference type="GO" id="GO:0004609">
    <property type="term" value="F:phosphatidylserine decarboxylase activity"/>
    <property type="evidence" value="ECO:0007669"/>
    <property type="project" value="InterPro"/>
</dbReference>
<evidence type="ECO:0000259" key="5">
    <source>
        <dbReference type="PROSITE" id="PS50004"/>
    </source>
</evidence>
<feature type="compositionally biased region" description="Basic and acidic residues" evidence="4">
    <location>
        <begin position="453"/>
        <end position="468"/>
    </location>
</feature>
<feature type="non-terminal residue" evidence="6">
    <location>
        <position position="483"/>
    </location>
</feature>
<dbReference type="SUPFAM" id="SSF47473">
    <property type="entry name" value="EF-hand"/>
    <property type="match status" value="1"/>
</dbReference>
<accession>A0A9P5ZI12</accession>
<reference evidence="6" key="1">
    <citation type="submission" date="2020-11" db="EMBL/GenBank/DDBJ databases">
        <authorList>
            <consortium name="DOE Joint Genome Institute"/>
            <person name="Ahrendt S."/>
            <person name="Riley R."/>
            <person name="Andreopoulos W."/>
            <person name="Labutti K."/>
            <person name="Pangilinan J."/>
            <person name="Ruiz-Duenas F.J."/>
            <person name="Barrasa J.M."/>
            <person name="Sanchez-Garcia M."/>
            <person name="Camarero S."/>
            <person name="Miyauchi S."/>
            <person name="Serrano A."/>
            <person name="Linde D."/>
            <person name="Babiker R."/>
            <person name="Drula E."/>
            <person name="Ayuso-Fernandez I."/>
            <person name="Pacheco R."/>
            <person name="Padilla G."/>
            <person name="Ferreira P."/>
            <person name="Barriuso J."/>
            <person name="Kellner H."/>
            <person name="Castanera R."/>
            <person name="Alfaro M."/>
            <person name="Ramirez L."/>
            <person name="Pisabarro A.G."/>
            <person name="Kuo A."/>
            <person name="Tritt A."/>
            <person name="Lipzen A."/>
            <person name="He G."/>
            <person name="Yan M."/>
            <person name="Ng V."/>
            <person name="Cullen D."/>
            <person name="Martin F."/>
            <person name="Rosso M.-N."/>
            <person name="Henrissat B."/>
            <person name="Hibbett D."/>
            <person name="Martinez A.T."/>
            <person name="Grigoriev I.V."/>
        </authorList>
    </citation>
    <scope>NUCLEOTIDE SEQUENCE</scope>
    <source>
        <strain evidence="6">ATCC 90797</strain>
    </source>
</reference>
<dbReference type="AlphaFoldDB" id="A0A9P5ZI12"/>
<evidence type="ECO:0000313" key="6">
    <source>
        <dbReference type="EMBL" id="KAF9487005.1"/>
    </source>
</evidence>
<evidence type="ECO:0000256" key="4">
    <source>
        <dbReference type="SAM" id="MobiDB-lite"/>
    </source>
</evidence>
<dbReference type="Pfam" id="PF00168">
    <property type="entry name" value="C2"/>
    <property type="match status" value="2"/>
</dbReference>
<keyword evidence="7" id="KW-1185">Reference proteome</keyword>
<dbReference type="PANTHER" id="PTHR10067:SF17">
    <property type="entry name" value="PHOSPHATIDYLSERINE DECARBOXYLASE PROENZYME 2"/>
    <property type="match status" value="1"/>
</dbReference>
<dbReference type="PROSITE" id="PS50004">
    <property type="entry name" value="C2"/>
    <property type="match status" value="2"/>
</dbReference>
<dbReference type="Gene3D" id="2.60.40.150">
    <property type="entry name" value="C2 domain"/>
    <property type="match status" value="2"/>
</dbReference>
<name>A0A9P5ZI12_PLEER</name>
<evidence type="ECO:0000256" key="1">
    <source>
        <dbReference type="ARBA" id="ARBA00022793"/>
    </source>
</evidence>
<dbReference type="InterPro" id="IPR011992">
    <property type="entry name" value="EF-hand-dom_pair"/>
</dbReference>
<dbReference type="Proteomes" id="UP000807025">
    <property type="component" value="Unassembled WGS sequence"/>
</dbReference>
<comment type="caution">
    <text evidence="6">The sequence shown here is derived from an EMBL/GenBank/DDBJ whole genome shotgun (WGS) entry which is preliminary data.</text>
</comment>
<dbReference type="InterPro" id="IPR003817">
    <property type="entry name" value="PS_Dcarbxylase"/>
</dbReference>
<proteinExistence type="predicted"/>
<feature type="domain" description="C2" evidence="5">
    <location>
        <begin position="25"/>
        <end position="149"/>
    </location>
</feature>